<sequence length="914" mass="102098">MYGRFRRSETDALGRRTYSGTYSREAREAELPRGCGRQIPAGWGWGWVEGRGRLLPPRSSARRWRLAQPPRQVPSLAQPNTTRPSAAHNPPVAEVRSLSRPATMAVPVSSSDPGYIRTVLGQQVLDELDSSTLALPSKLSGGRQKSEKSLRIQRQVQQTLARKSKSSLSNGNLHRASSVPEYVYKLDALETDFASRPYFATSYYQSHQIGSQSSYENGWGPRSLPYNSYRTLEDRFHRQPLKRLEVSPEGSPDKPLPFHTDLRYNRALTVRQNESKRTCALPPRYARSEILGYTSRSVSSRGPRQFCIGPTNETMVDSVPISPGVPLYRHVGNSRSMTNLLEKENYLNNGAAMGQVRASMYSQTGTQHRHSSWHQNTVKSQSTRETSLPTSFTEAGGKRMTMTAAMAAAGANGMAEHERISASRSQVGNPEGEMNLERAVNILQNENPLSSRVLAAIVFIQHESFQRAEARRKVYSLVGIPKLLELLNVQNEEVQRAACGALRNLVYEDNDNKLEVSEQKGISTLLRLLRQTRDVETKKQITGLLWNLSSNDQLKNLLIREALQPLTETVLIPYTGWPDRDYPKSSIIPDPDIFYNATGCLRNMSSAGPEGRKKMRECDGLIDSLVYYIQGTTADRKPDDKATENCVCILHNLSYQLETELPNNYTEKLYVPKRDDPSGNNIGCFGTRSRKAKQKQQDLPLPEEKSNPRGVEKLWHSTLIRIYLSLIAESTRNFTQEASLGALQNLTAGSGPMPFGVAHIIIKKANGLPNIQSMLHVSNLSVRKTAVSLLRNLSRNTLLQNEIARELLPELIAILPNYAPTSDVDNETTASVCYALYNLTQNNSSNARLLLNNDGISKIMDISTSDSKSGRAASILLYSLWSHADLHGAYKKAGYKKTDFINNRTLRAYNSLKD</sequence>
<dbReference type="GO" id="GO:0002934">
    <property type="term" value="P:desmosome organization"/>
    <property type="evidence" value="ECO:0007669"/>
    <property type="project" value="TreeGrafter"/>
</dbReference>
<feature type="compositionally biased region" description="Polar residues" evidence="16">
    <location>
        <begin position="373"/>
        <end position="393"/>
    </location>
</feature>
<dbReference type="Pfam" id="PF00514">
    <property type="entry name" value="Arm"/>
    <property type="match status" value="2"/>
</dbReference>
<dbReference type="GO" id="GO:0005912">
    <property type="term" value="C:adherens junction"/>
    <property type="evidence" value="ECO:0007669"/>
    <property type="project" value="TreeGrafter"/>
</dbReference>
<evidence type="ECO:0000256" key="11">
    <source>
        <dbReference type="ARBA" id="ARBA00023125"/>
    </source>
</evidence>
<dbReference type="InterPro" id="IPR016024">
    <property type="entry name" value="ARM-type_fold"/>
</dbReference>
<keyword evidence="6" id="KW-0963">Cytoplasm</keyword>
<keyword evidence="7" id="KW-0597">Phosphoprotein</keyword>
<feature type="region of interest" description="Disordered" evidence="16">
    <location>
        <begin position="680"/>
        <end position="708"/>
    </location>
</feature>
<comment type="caution">
    <text evidence="17">The sequence shown here is derived from an EMBL/GenBank/DDBJ whole genome shotgun (WGS) entry which is preliminary data.</text>
</comment>
<dbReference type="PROSITE" id="PS50176">
    <property type="entry name" value="ARM_REPEAT"/>
    <property type="match status" value="2"/>
</dbReference>
<keyword evidence="9" id="KW-0130">Cell adhesion</keyword>
<dbReference type="FunFam" id="1.25.10.10:FF:000159">
    <property type="entry name" value="Plakophilin 2"/>
    <property type="match status" value="1"/>
</dbReference>
<dbReference type="GO" id="GO:0007507">
    <property type="term" value="P:heart development"/>
    <property type="evidence" value="ECO:0007669"/>
    <property type="project" value="TreeGrafter"/>
</dbReference>
<dbReference type="InterPro" id="IPR000225">
    <property type="entry name" value="Armadillo"/>
</dbReference>
<dbReference type="GO" id="GO:0005886">
    <property type="term" value="C:plasma membrane"/>
    <property type="evidence" value="ECO:0007669"/>
    <property type="project" value="TreeGrafter"/>
</dbReference>
<keyword evidence="11" id="KW-0238">DNA-binding</keyword>
<feature type="region of interest" description="Disordered" evidence="16">
    <location>
        <begin position="369"/>
        <end position="393"/>
    </location>
</feature>
<keyword evidence="18" id="KW-1185">Reference proteome</keyword>
<dbReference type="GO" id="GO:0014704">
    <property type="term" value="C:intercalated disc"/>
    <property type="evidence" value="ECO:0007669"/>
    <property type="project" value="TreeGrafter"/>
</dbReference>
<dbReference type="GO" id="GO:0003677">
    <property type="term" value="F:DNA binding"/>
    <property type="evidence" value="ECO:0007669"/>
    <property type="project" value="UniProtKB-KW"/>
</dbReference>
<evidence type="ECO:0000256" key="5">
    <source>
        <dbReference type="ARBA" id="ARBA00022481"/>
    </source>
</evidence>
<feature type="region of interest" description="Disordered" evidence="16">
    <location>
        <begin position="62"/>
        <end position="91"/>
    </location>
</feature>
<evidence type="ECO:0000256" key="13">
    <source>
        <dbReference type="ARBA" id="ARBA00062790"/>
    </source>
</evidence>
<comment type="similarity">
    <text evidence="4">Belongs to the beta-catenin family.</text>
</comment>
<evidence type="ECO:0000256" key="14">
    <source>
        <dbReference type="ARBA" id="ARBA00069721"/>
    </source>
</evidence>
<evidence type="ECO:0000256" key="15">
    <source>
        <dbReference type="PROSITE-ProRule" id="PRU00259"/>
    </source>
</evidence>
<dbReference type="GO" id="GO:0098609">
    <property type="term" value="P:cell-cell adhesion"/>
    <property type="evidence" value="ECO:0007669"/>
    <property type="project" value="InterPro"/>
</dbReference>
<feature type="repeat" description="ARM" evidence="15">
    <location>
        <begin position="520"/>
        <end position="563"/>
    </location>
</feature>
<dbReference type="SUPFAM" id="SSF48371">
    <property type="entry name" value="ARM repeat"/>
    <property type="match status" value="1"/>
</dbReference>
<reference evidence="17 18" key="1">
    <citation type="journal article" date="2024" name="Proc. Natl. Acad. Sci. U.S.A.">
        <title>The genetic regulatory architecture and epigenomic basis for age-related changes in rattlesnake venom.</title>
        <authorList>
            <person name="Hogan M.P."/>
            <person name="Holding M.L."/>
            <person name="Nystrom G.S."/>
            <person name="Colston T.J."/>
            <person name="Bartlett D.A."/>
            <person name="Mason A.J."/>
            <person name="Ellsworth S.A."/>
            <person name="Rautsaw R.M."/>
            <person name="Lawrence K.C."/>
            <person name="Strickland J.L."/>
            <person name="He B."/>
            <person name="Fraser P."/>
            <person name="Margres M.J."/>
            <person name="Gilbert D.M."/>
            <person name="Gibbs H.L."/>
            <person name="Parkinson C.L."/>
            <person name="Rokyta D.R."/>
        </authorList>
    </citation>
    <scope>NUCLEOTIDE SEQUENCE [LARGE SCALE GENOMIC DNA]</scope>
    <source>
        <strain evidence="17">DRR0105</strain>
    </source>
</reference>
<evidence type="ECO:0000256" key="1">
    <source>
        <dbReference type="ARBA" id="ARBA00004123"/>
    </source>
</evidence>
<organism evidence="17 18">
    <name type="scientific">Crotalus adamanteus</name>
    <name type="common">Eastern diamondback rattlesnake</name>
    <dbReference type="NCBI Taxonomy" id="8729"/>
    <lineage>
        <taxon>Eukaryota</taxon>
        <taxon>Metazoa</taxon>
        <taxon>Chordata</taxon>
        <taxon>Craniata</taxon>
        <taxon>Vertebrata</taxon>
        <taxon>Euteleostomi</taxon>
        <taxon>Lepidosauria</taxon>
        <taxon>Squamata</taxon>
        <taxon>Bifurcata</taxon>
        <taxon>Unidentata</taxon>
        <taxon>Episquamata</taxon>
        <taxon>Toxicofera</taxon>
        <taxon>Serpentes</taxon>
        <taxon>Colubroidea</taxon>
        <taxon>Viperidae</taxon>
        <taxon>Crotalinae</taxon>
        <taxon>Crotalus</taxon>
    </lineage>
</organism>
<evidence type="ECO:0000256" key="4">
    <source>
        <dbReference type="ARBA" id="ARBA00005462"/>
    </source>
</evidence>
<dbReference type="SMART" id="SM00185">
    <property type="entry name" value="ARM"/>
    <property type="match status" value="6"/>
</dbReference>
<proteinExistence type="inferred from homology"/>
<dbReference type="InterPro" id="IPR028435">
    <property type="entry name" value="Plakophilin/d_Catenin"/>
</dbReference>
<evidence type="ECO:0000313" key="18">
    <source>
        <dbReference type="Proteomes" id="UP001474421"/>
    </source>
</evidence>
<comment type="subunit">
    <text evidence="13">Interacts with DSC2. Interacts with JUP. Interacts with KRT5/CK5, KRT8/CK8, KRT14/CK14, KRT18/CK18 and VIM. Interacts (via N-terminus) with MARK3/C-TAK1. Interacts with DSP. Interacts with DSG1, DSG2 and DSG3. Interacts (via N-terminus) with CTNNB1. Interacts with CDH1. Interacts with the RNA polymerase III (Pol III) complex proteins POLR3A/RPC155, POLR3F/RPC39 and POLR3C/RPC82. Interacts with CTNNA3. Interacts (via N-terminus) with SCN5A/Nav1.5. Interacts with ANK3/ANKG and GJA1/CX43.</text>
</comment>
<dbReference type="PANTHER" id="PTHR10372:SF25">
    <property type="entry name" value="PLAKOPHILIN-2"/>
    <property type="match status" value="1"/>
</dbReference>
<keyword evidence="8" id="KW-0677">Repeat</keyword>
<keyword evidence="12" id="KW-0539">Nucleus</keyword>
<comment type="subcellular location">
    <subcellularLocation>
        <location evidence="2">Cell junction</location>
    </subcellularLocation>
    <subcellularLocation>
        <location evidence="3">Cytoplasm</location>
    </subcellularLocation>
    <subcellularLocation>
        <location evidence="1">Nucleus</location>
    </subcellularLocation>
</comment>
<evidence type="ECO:0000256" key="6">
    <source>
        <dbReference type="ARBA" id="ARBA00022490"/>
    </source>
</evidence>
<evidence type="ECO:0000256" key="7">
    <source>
        <dbReference type="ARBA" id="ARBA00022553"/>
    </source>
</evidence>
<dbReference type="Gene3D" id="1.25.10.10">
    <property type="entry name" value="Leucine-rich Repeat Variant"/>
    <property type="match status" value="1"/>
</dbReference>
<keyword evidence="10" id="KW-0965">Cell junction</keyword>
<dbReference type="GO" id="GO:0005634">
    <property type="term" value="C:nucleus"/>
    <property type="evidence" value="ECO:0007669"/>
    <property type="project" value="UniProtKB-SubCell"/>
</dbReference>
<dbReference type="GO" id="GO:0045110">
    <property type="term" value="P:intermediate filament bundle assembly"/>
    <property type="evidence" value="ECO:0007669"/>
    <property type="project" value="TreeGrafter"/>
</dbReference>
<name>A0AAW1BD00_CROAD</name>
<keyword evidence="5" id="KW-0488">Methylation</keyword>
<evidence type="ECO:0000256" key="3">
    <source>
        <dbReference type="ARBA" id="ARBA00004496"/>
    </source>
</evidence>
<dbReference type="EMBL" id="JAOTOJ010000006">
    <property type="protein sequence ID" value="KAK9400079.1"/>
    <property type="molecule type" value="Genomic_DNA"/>
</dbReference>
<evidence type="ECO:0000256" key="12">
    <source>
        <dbReference type="ARBA" id="ARBA00023242"/>
    </source>
</evidence>
<dbReference type="GO" id="GO:0005737">
    <property type="term" value="C:cytoplasm"/>
    <property type="evidence" value="ECO:0007669"/>
    <property type="project" value="UniProtKB-SubCell"/>
</dbReference>
<feature type="compositionally biased region" description="Polar residues" evidence="16">
    <location>
        <begin position="75"/>
        <end position="84"/>
    </location>
</feature>
<feature type="repeat" description="ARM" evidence="15">
    <location>
        <begin position="478"/>
        <end position="513"/>
    </location>
</feature>
<dbReference type="InterPro" id="IPR011989">
    <property type="entry name" value="ARM-like"/>
</dbReference>
<dbReference type="Proteomes" id="UP001474421">
    <property type="component" value="Unassembled WGS sequence"/>
</dbReference>
<dbReference type="GO" id="GO:0072659">
    <property type="term" value="P:protein localization to plasma membrane"/>
    <property type="evidence" value="ECO:0007669"/>
    <property type="project" value="TreeGrafter"/>
</dbReference>
<protein>
    <recommendedName>
        <fullName evidence="14">Plakophilin-2</fullName>
    </recommendedName>
</protein>
<evidence type="ECO:0000256" key="8">
    <source>
        <dbReference type="ARBA" id="ARBA00022737"/>
    </source>
</evidence>
<dbReference type="AlphaFoldDB" id="A0AAW1BD00"/>
<dbReference type="PANTHER" id="PTHR10372">
    <property type="entry name" value="PLAKOPHILLIN-RELATED"/>
    <property type="match status" value="1"/>
</dbReference>
<evidence type="ECO:0000256" key="10">
    <source>
        <dbReference type="ARBA" id="ARBA00022949"/>
    </source>
</evidence>
<accession>A0AAW1BD00</accession>
<evidence type="ECO:0000256" key="2">
    <source>
        <dbReference type="ARBA" id="ARBA00004282"/>
    </source>
</evidence>
<evidence type="ECO:0000313" key="17">
    <source>
        <dbReference type="EMBL" id="KAK9400079.1"/>
    </source>
</evidence>
<dbReference type="GO" id="GO:0030057">
    <property type="term" value="C:desmosome"/>
    <property type="evidence" value="ECO:0007669"/>
    <property type="project" value="UniProtKB-ARBA"/>
</dbReference>
<evidence type="ECO:0000256" key="9">
    <source>
        <dbReference type="ARBA" id="ARBA00022889"/>
    </source>
</evidence>
<gene>
    <name evidence="17" type="ORF">NXF25_013098</name>
</gene>
<evidence type="ECO:0000256" key="16">
    <source>
        <dbReference type="SAM" id="MobiDB-lite"/>
    </source>
</evidence>